<organism evidence="1 2">
    <name type="scientific">Salvia divinorum</name>
    <name type="common">Maria pastora</name>
    <name type="synonym">Diviner's sage</name>
    <dbReference type="NCBI Taxonomy" id="28513"/>
    <lineage>
        <taxon>Eukaryota</taxon>
        <taxon>Viridiplantae</taxon>
        <taxon>Streptophyta</taxon>
        <taxon>Embryophyta</taxon>
        <taxon>Tracheophyta</taxon>
        <taxon>Spermatophyta</taxon>
        <taxon>Magnoliopsida</taxon>
        <taxon>eudicotyledons</taxon>
        <taxon>Gunneridae</taxon>
        <taxon>Pentapetalae</taxon>
        <taxon>asterids</taxon>
        <taxon>lamiids</taxon>
        <taxon>Lamiales</taxon>
        <taxon>Lamiaceae</taxon>
        <taxon>Nepetoideae</taxon>
        <taxon>Mentheae</taxon>
        <taxon>Salviinae</taxon>
        <taxon>Salvia</taxon>
        <taxon>Salvia subgen. Calosphace</taxon>
    </lineage>
</organism>
<keyword evidence="2" id="KW-1185">Reference proteome</keyword>
<name>A0ABD1HMV4_SALDI</name>
<comment type="caution">
    <text evidence="1">The sequence shown here is derived from an EMBL/GenBank/DDBJ whole genome shotgun (WGS) entry which is preliminary data.</text>
</comment>
<reference evidence="1 2" key="1">
    <citation type="submission" date="2024-06" db="EMBL/GenBank/DDBJ databases">
        <title>A chromosome level genome sequence of Diviner's sage (Salvia divinorum).</title>
        <authorList>
            <person name="Ford S.A."/>
            <person name="Ro D.-K."/>
            <person name="Ness R.W."/>
            <person name="Phillips M.A."/>
        </authorList>
    </citation>
    <scope>NUCLEOTIDE SEQUENCE [LARGE SCALE GENOMIC DNA]</scope>
    <source>
        <strain evidence="1">SAF-2024a</strain>
        <tissue evidence="1">Leaf</tissue>
    </source>
</reference>
<dbReference type="AlphaFoldDB" id="A0ABD1HMV4"/>
<evidence type="ECO:0000313" key="2">
    <source>
        <dbReference type="Proteomes" id="UP001567538"/>
    </source>
</evidence>
<sequence>MMSQSRSPSASVAGFLSFLSEQLDNLDHLFLSHDFMSAAFLHHVLSALRSFHSRLTSLLHQLHLPLGDKWLDEYMDETSRLWDACHLIKSAVSALENYHSPASTVASLLRDPHPPNHHLCTQVIRAISGCKRELTALHHENRSMAEIKIQTLFTSEARCKRCSGFREALHAMRHASTLLLLILVSGLVYCWPETSFYRGEPDSSSSSTSALGASAASLHERVASAVGRHHREPGIMLYELRSAAFAMDELRAEIEADAAEVGEKVESLKSSVEALQCGAEGIIGQLDDFFDEIVEGRKTLLNMCSHR</sequence>
<dbReference type="PANTHER" id="PTHR31509">
    <property type="entry name" value="BPS1-LIKE PROTEIN"/>
    <property type="match status" value="1"/>
</dbReference>
<evidence type="ECO:0000313" key="1">
    <source>
        <dbReference type="EMBL" id="KAL1557776.1"/>
    </source>
</evidence>
<dbReference type="Proteomes" id="UP001567538">
    <property type="component" value="Unassembled WGS sequence"/>
</dbReference>
<accession>A0ABD1HMV4</accession>
<gene>
    <name evidence="1" type="ORF">AAHA92_08318</name>
</gene>
<dbReference type="EMBL" id="JBEAFC010000004">
    <property type="protein sequence ID" value="KAL1557776.1"/>
    <property type="molecule type" value="Genomic_DNA"/>
</dbReference>
<proteinExistence type="predicted"/>
<protein>
    <submittedName>
        <fullName evidence="1">Uncharacterized protein</fullName>
    </submittedName>
</protein>